<reference evidence="4 5" key="1">
    <citation type="submission" date="2017-02" db="EMBL/GenBank/DDBJ databases">
        <title>Vagococcus cremeus sp. nov., isolated from the small intestine of a marten, Martes flavigula.</title>
        <authorList>
            <person name="Tak E.J."/>
            <person name="Bae J.-W."/>
        </authorList>
    </citation>
    <scope>NUCLEOTIDE SEQUENCE [LARGE SCALE GENOMIC DNA]</scope>
    <source>
        <strain evidence="4 5">D7T301</strain>
    </source>
</reference>
<dbReference type="RefSeq" id="WP_079345317.1">
    <property type="nucleotide sequence ID" value="NZ_MVAB01000001.1"/>
</dbReference>
<evidence type="ECO:0000313" key="5">
    <source>
        <dbReference type="Proteomes" id="UP000189970"/>
    </source>
</evidence>
<dbReference type="GO" id="GO:0005829">
    <property type="term" value="C:cytosol"/>
    <property type="evidence" value="ECO:0007669"/>
    <property type="project" value="TreeGrafter"/>
</dbReference>
<evidence type="ECO:0000256" key="2">
    <source>
        <dbReference type="SAM" id="MobiDB-lite"/>
    </source>
</evidence>
<dbReference type="PANTHER" id="PTHR10948:SF23">
    <property type="entry name" value="TRANSPOSASE INSI FOR INSERTION SEQUENCE ELEMENT IS30A-RELATED"/>
    <property type="match status" value="1"/>
</dbReference>
<dbReference type="GO" id="GO:0006310">
    <property type="term" value="P:DNA recombination"/>
    <property type="evidence" value="ECO:0007669"/>
    <property type="project" value="UniProtKB-KW"/>
</dbReference>
<dbReference type="Proteomes" id="UP000189970">
    <property type="component" value="Unassembled WGS sequence"/>
</dbReference>
<keyword evidence="1" id="KW-0233">DNA recombination</keyword>
<feature type="domain" description="Integrase catalytic" evidence="3">
    <location>
        <begin position="176"/>
        <end position="343"/>
    </location>
</feature>
<dbReference type="EMBL" id="MVAB01000001">
    <property type="protein sequence ID" value="OPF87099.1"/>
    <property type="molecule type" value="Genomic_DNA"/>
</dbReference>
<evidence type="ECO:0000313" key="4">
    <source>
        <dbReference type="EMBL" id="OPF87099.1"/>
    </source>
</evidence>
<dbReference type="Pfam" id="PF13936">
    <property type="entry name" value="HTH_38"/>
    <property type="match status" value="1"/>
</dbReference>
<proteinExistence type="predicted"/>
<dbReference type="Gene3D" id="3.30.420.10">
    <property type="entry name" value="Ribonuclease H-like superfamily/Ribonuclease H"/>
    <property type="match status" value="1"/>
</dbReference>
<dbReference type="NCBIfam" id="NF033563">
    <property type="entry name" value="transpos_IS30"/>
    <property type="match status" value="1"/>
</dbReference>
<keyword evidence="5" id="KW-1185">Reference proteome</keyword>
<dbReference type="PANTHER" id="PTHR10948">
    <property type="entry name" value="TRANSPOSASE"/>
    <property type="match status" value="1"/>
</dbReference>
<dbReference type="GO" id="GO:0003676">
    <property type="term" value="F:nucleic acid binding"/>
    <property type="evidence" value="ECO:0007669"/>
    <property type="project" value="InterPro"/>
</dbReference>
<protein>
    <recommendedName>
        <fullName evidence="3">Integrase catalytic domain-containing protein</fullName>
    </recommendedName>
</protein>
<name>A0A1V4DEX2_9ENTE</name>
<dbReference type="AlphaFoldDB" id="A0A1V4DEX2"/>
<dbReference type="InterPro" id="IPR051917">
    <property type="entry name" value="Transposase-Integrase"/>
</dbReference>
<dbReference type="GO" id="GO:0015074">
    <property type="term" value="P:DNA integration"/>
    <property type="evidence" value="ECO:0007669"/>
    <property type="project" value="InterPro"/>
</dbReference>
<dbReference type="GO" id="GO:0004803">
    <property type="term" value="F:transposase activity"/>
    <property type="evidence" value="ECO:0007669"/>
    <property type="project" value="TreeGrafter"/>
</dbReference>
<dbReference type="InterPro" id="IPR036397">
    <property type="entry name" value="RNaseH_sf"/>
</dbReference>
<evidence type="ECO:0000259" key="3">
    <source>
        <dbReference type="PROSITE" id="PS50994"/>
    </source>
</evidence>
<gene>
    <name evidence="4" type="ORF">BW731_02205</name>
</gene>
<sequence>MEQTQNTTQKLTYKHLSFEERQLIEVWHNRGDSNREIGKRLGRHHQTINNELKRGTTTQIKENNKPRQLYFAETGQAKYIENRKRCGAKSKLLSAVDFINYACKQIIDFNWSPDAIVGFVKSLRTWDKPLVSTKTLYNYIDKGFLPIRNHHLKMKLRLSSKKKRSRKHKKELGKSIDERPSTVNNRESFGHWEIDSVIGSKSKDDNALLTLVERKTRYMITVVLDDHTEESVCYAVNRLKSELGQASFSKMFQSITADNGSEFSSLHDALQQITDVYFAHPYSSWERGTNERHNGLLRQFIPKGTPICHYSKQFIQLATEKINLLPRKILNYRQPATLFLEEILKLKIKTCW</sequence>
<dbReference type="InterPro" id="IPR001584">
    <property type="entry name" value="Integrase_cat-core"/>
</dbReference>
<dbReference type="GO" id="GO:0032196">
    <property type="term" value="P:transposition"/>
    <property type="evidence" value="ECO:0007669"/>
    <property type="project" value="TreeGrafter"/>
</dbReference>
<comment type="caution">
    <text evidence="4">The sequence shown here is derived from an EMBL/GenBank/DDBJ whole genome shotgun (WGS) entry which is preliminary data.</text>
</comment>
<evidence type="ECO:0000256" key="1">
    <source>
        <dbReference type="ARBA" id="ARBA00023172"/>
    </source>
</evidence>
<organism evidence="4 5">
    <name type="scientific">Vagococcus martis</name>
    <dbReference type="NCBI Taxonomy" id="1768210"/>
    <lineage>
        <taxon>Bacteria</taxon>
        <taxon>Bacillati</taxon>
        <taxon>Bacillota</taxon>
        <taxon>Bacilli</taxon>
        <taxon>Lactobacillales</taxon>
        <taxon>Enterococcaceae</taxon>
        <taxon>Vagococcus</taxon>
    </lineage>
</organism>
<dbReference type="Gene3D" id="1.10.10.60">
    <property type="entry name" value="Homeodomain-like"/>
    <property type="match status" value="1"/>
</dbReference>
<feature type="region of interest" description="Disordered" evidence="2">
    <location>
        <begin position="159"/>
        <end position="180"/>
    </location>
</feature>
<dbReference type="InterPro" id="IPR012337">
    <property type="entry name" value="RNaseH-like_sf"/>
</dbReference>
<dbReference type="PROSITE" id="PS50994">
    <property type="entry name" value="INTEGRASE"/>
    <property type="match status" value="1"/>
</dbReference>
<dbReference type="InterPro" id="IPR053392">
    <property type="entry name" value="Transposase_IS30-like"/>
</dbReference>
<dbReference type="SUPFAM" id="SSF53098">
    <property type="entry name" value="Ribonuclease H-like"/>
    <property type="match status" value="1"/>
</dbReference>
<dbReference type="InterPro" id="IPR025246">
    <property type="entry name" value="IS30-like_HTH"/>
</dbReference>
<accession>A0A1V4DEX2</accession>
<feature type="compositionally biased region" description="Basic residues" evidence="2">
    <location>
        <begin position="159"/>
        <end position="171"/>
    </location>
</feature>